<protein>
    <recommendedName>
        <fullName evidence="3">Chemokine interleukin-8-like domain-containing protein</fullName>
    </recommendedName>
</protein>
<keyword evidence="1" id="KW-0202">Cytokine</keyword>
<feature type="compositionally biased region" description="Pro residues" evidence="2">
    <location>
        <begin position="215"/>
        <end position="225"/>
    </location>
</feature>
<dbReference type="SUPFAM" id="SSF54117">
    <property type="entry name" value="Interleukin 8-like chemokines"/>
    <property type="match status" value="1"/>
</dbReference>
<organism evidence="4 5">
    <name type="scientific">Mugilogobius chulae</name>
    <name type="common">yellowstripe goby</name>
    <dbReference type="NCBI Taxonomy" id="88201"/>
    <lineage>
        <taxon>Eukaryota</taxon>
        <taxon>Metazoa</taxon>
        <taxon>Chordata</taxon>
        <taxon>Craniata</taxon>
        <taxon>Vertebrata</taxon>
        <taxon>Euteleostomi</taxon>
        <taxon>Actinopterygii</taxon>
        <taxon>Neopterygii</taxon>
        <taxon>Teleostei</taxon>
        <taxon>Neoteleostei</taxon>
        <taxon>Acanthomorphata</taxon>
        <taxon>Gobiaria</taxon>
        <taxon>Gobiiformes</taxon>
        <taxon>Gobioidei</taxon>
        <taxon>Gobiidae</taxon>
        <taxon>Gobionellinae</taxon>
        <taxon>Mugilogobius</taxon>
    </lineage>
</organism>
<evidence type="ECO:0000259" key="3">
    <source>
        <dbReference type="Pfam" id="PF00048"/>
    </source>
</evidence>
<name>A0AAW0MQW9_9GOBI</name>
<evidence type="ECO:0000313" key="4">
    <source>
        <dbReference type="EMBL" id="KAK7881542.1"/>
    </source>
</evidence>
<evidence type="ECO:0000256" key="2">
    <source>
        <dbReference type="SAM" id="MobiDB-lite"/>
    </source>
</evidence>
<dbReference type="Gene3D" id="2.40.50.40">
    <property type="match status" value="1"/>
</dbReference>
<dbReference type="InterPro" id="IPR036048">
    <property type="entry name" value="Interleukin_8-like_sf"/>
</dbReference>
<dbReference type="Proteomes" id="UP001460270">
    <property type="component" value="Unassembled WGS sequence"/>
</dbReference>
<accession>A0AAW0MQW9</accession>
<feature type="region of interest" description="Disordered" evidence="2">
    <location>
        <begin position="149"/>
        <end position="225"/>
    </location>
</feature>
<dbReference type="InterPro" id="IPR001811">
    <property type="entry name" value="Chemokine_IL8-like_dom"/>
</dbReference>
<proteinExistence type="predicted"/>
<keyword evidence="5" id="KW-1185">Reference proteome</keyword>
<dbReference type="GO" id="GO:0008009">
    <property type="term" value="F:chemokine activity"/>
    <property type="evidence" value="ECO:0007669"/>
    <property type="project" value="InterPro"/>
</dbReference>
<comment type="caution">
    <text evidence="4">The sequence shown here is derived from an EMBL/GenBank/DDBJ whole genome shotgun (WGS) entry which is preliminary data.</text>
</comment>
<evidence type="ECO:0000313" key="5">
    <source>
        <dbReference type="Proteomes" id="UP001460270"/>
    </source>
</evidence>
<feature type="compositionally biased region" description="Low complexity" evidence="2">
    <location>
        <begin position="151"/>
        <end position="204"/>
    </location>
</feature>
<dbReference type="GO" id="GO:0005615">
    <property type="term" value="C:extracellular space"/>
    <property type="evidence" value="ECO:0007669"/>
    <property type="project" value="UniProtKB-KW"/>
</dbReference>
<dbReference type="GO" id="GO:0006955">
    <property type="term" value="P:immune response"/>
    <property type="evidence" value="ECO:0007669"/>
    <property type="project" value="InterPro"/>
</dbReference>
<gene>
    <name evidence="4" type="ORF">WMY93_029951</name>
</gene>
<evidence type="ECO:0000256" key="1">
    <source>
        <dbReference type="ARBA" id="ARBA00022514"/>
    </source>
</evidence>
<sequence>MTRLSQAFGSGFDLPGSALVVECAGRGGDIQAGRSHCEPLAGGQSRPTVQTLERALLALSCSEAAAVPEKLASCCTTVSTNRITEPILGLLPQRKSGECVLAYIVQTEKNLYCIYPKVAWIKPYVEAERLKQAKARAATAPPKKSLFTILSSSSAPPTTTTITSTTFKPTSDSSDKSSTAPPASTTVSSSSSSTFDLLTSTTVTPLPKPRQTSPALPPAAPPLIF</sequence>
<dbReference type="EMBL" id="JBBPFD010000022">
    <property type="protein sequence ID" value="KAK7881542.1"/>
    <property type="molecule type" value="Genomic_DNA"/>
</dbReference>
<feature type="domain" description="Chemokine interleukin-8-like" evidence="3">
    <location>
        <begin position="73"/>
        <end position="126"/>
    </location>
</feature>
<dbReference type="AlphaFoldDB" id="A0AAW0MQW9"/>
<reference evidence="5" key="1">
    <citation type="submission" date="2024-04" db="EMBL/GenBank/DDBJ databases">
        <title>Salinicola lusitanus LLJ914,a marine bacterium isolated from the Okinawa Trough.</title>
        <authorList>
            <person name="Li J."/>
        </authorList>
    </citation>
    <scope>NUCLEOTIDE SEQUENCE [LARGE SCALE GENOMIC DNA]</scope>
</reference>
<dbReference type="Pfam" id="PF00048">
    <property type="entry name" value="IL8"/>
    <property type="match status" value="1"/>
</dbReference>